<feature type="transmembrane region" description="Helical" evidence="11">
    <location>
        <begin position="188"/>
        <end position="208"/>
    </location>
</feature>
<evidence type="ECO:0000256" key="2">
    <source>
        <dbReference type="ARBA" id="ARBA00010159"/>
    </source>
</evidence>
<feature type="compositionally biased region" description="Basic and acidic residues" evidence="10">
    <location>
        <begin position="32"/>
        <end position="45"/>
    </location>
</feature>
<dbReference type="InterPro" id="IPR003280">
    <property type="entry name" value="2pore_dom_K_chnl"/>
</dbReference>
<sequence>MASKDNNDAERPLLSDATLQRRARSIQPINQKSDHSPIIEKKSDHNPQQQESNGNQNQWLDSLLGIQSLKFNLVFMLLILYLGLGTLTFSLIMNQIDGKQTNPVLDALYFCVVTMTTVGYGDLVPRTFLAKLLASIYAFTGMAMVGIVLSKAADYLMEKQETVLAKAFHSRTGAHEIMKEVEAHKHEYKAMFAAAIMVVLMVFGTIMLCSVEGMDVVDAIYCVCSTVTTLGYGDRSFSTWGGRLFAVVWILSSTICLAQLFLYVAEWYTDKRKRLLVEWVITRNVTSSDLEAADIDHDDVVSTSEFIVFTLKEMGRIDDADIALAMERLKRVDVDHSGTLTKADLVTSSIAR</sequence>
<feature type="transmembrane region" description="Helical" evidence="11">
    <location>
        <begin position="244"/>
        <end position="265"/>
    </location>
</feature>
<dbReference type="GO" id="GO:0005886">
    <property type="term" value="C:plasma membrane"/>
    <property type="evidence" value="ECO:0007669"/>
    <property type="project" value="TreeGrafter"/>
</dbReference>
<dbReference type="EMBL" id="OZ034813">
    <property type="protein sequence ID" value="CAL1352084.1"/>
    <property type="molecule type" value="Genomic_DNA"/>
</dbReference>
<dbReference type="InterPro" id="IPR011992">
    <property type="entry name" value="EF-hand-dom_pair"/>
</dbReference>
<dbReference type="GO" id="GO:0009705">
    <property type="term" value="C:plant-type vacuole membrane"/>
    <property type="evidence" value="ECO:0007669"/>
    <property type="project" value="TreeGrafter"/>
</dbReference>
<evidence type="ECO:0000256" key="6">
    <source>
        <dbReference type="ARBA" id="ARBA00022989"/>
    </source>
</evidence>
<evidence type="ECO:0000256" key="7">
    <source>
        <dbReference type="ARBA" id="ARBA00023065"/>
    </source>
</evidence>
<feature type="region of interest" description="Disordered" evidence="10">
    <location>
        <begin position="1"/>
        <end position="54"/>
    </location>
</feature>
<dbReference type="Gene3D" id="1.10.287.70">
    <property type="match status" value="2"/>
</dbReference>
<feature type="domain" description="Potassium channel" evidence="12">
    <location>
        <begin position="196"/>
        <end position="269"/>
    </location>
</feature>
<dbReference type="GO" id="GO:0022841">
    <property type="term" value="F:potassium ion leak channel activity"/>
    <property type="evidence" value="ECO:0007669"/>
    <property type="project" value="TreeGrafter"/>
</dbReference>
<dbReference type="GO" id="GO:0015271">
    <property type="term" value="F:outward rectifier potassium channel activity"/>
    <property type="evidence" value="ECO:0007669"/>
    <property type="project" value="TreeGrafter"/>
</dbReference>
<dbReference type="SUPFAM" id="SSF47473">
    <property type="entry name" value="EF-hand"/>
    <property type="match status" value="1"/>
</dbReference>
<name>A0AAV2C7D1_9ROSI</name>
<feature type="domain" description="Potassium channel" evidence="12">
    <location>
        <begin position="77"/>
        <end position="157"/>
    </location>
</feature>
<evidence type="ECO:0000313" key="13">
    <source>
        <dbReference type="EMBL" id="CAL1352084.1"/>
    </source>
</evidence>
<evidence type="ECO:0000259" key="12">
    <source>
        <dbReference type="Pfam" id="PF07885"/>
    </source>
</evidence>
<comment type="subcellular location">
    <subcellularLocation>
        <location evidence="1">Membrane</location>
        <topology evidence="1">Multi-pass membrane protein</topology>
    </subcellularLocation>
</comment>
<evidence type="ECO:0000313" key="14">
    <source>
        <dbReference type="Proteomes" id="UP001497516"/>
    </source>
</evidence>
<dbReference type="PRINTS" id="PR01333">
    <property type="entry name" value="2POREKCHANEL"/>
</dbReference>
<dbReference type="PANTHER" id="PTHR11003:SF291">
    <property type="entry name" value="IP11374P"/>
    <property type="match status" value="1"/>
</dbReference>
<evidence type="ECO:0000256" key="9">
    <source>
        <dbReference type="ARBA" id="ARBA00023303"/>
    </source>
</evidence>
<dbReference type="InterPro" id="IPR018247">
    <property type="entry name" value="EF_Hand_1_Ca_BS"/>
</dbReference>
<dbReference type="Proteomes" id="UP001497516">
    <property type="component" value="Chromosome 1"/>
</dbReference>
<evidence type="ECO:0000256" key="8">
    <source>
        <dbReference type="ARBA" id="ARBA00023136"/>
    </source>
</evidence>
<keyword evidence="6 11" id="KW-1133">Transmembrane helix</keyword>
<keyword evidence="8 11" id="KW-0472">Membrane</keyword>
<feature type="transmembrane region" description="Helical" evidence="11">
    <location>
        <begin position="129"/>
        <end position="149"/>
    </location>
</feature>
<dbReference type="PANTHER" id="PTHR11003">
    <property type="entry name" value="POTASSIUM CHANNEL, SUBFAMILY K"/>
    <property type="match status" value="1"/>
</dbReference>
<evidence type="ECO:0000256" key="11">
    <source>
        <dbReference type="SAM" id="Phobius"/>
    </source>
</evidence>
<accession>A0AAV2C7D1</accession>
<comment type="similarity">
    <text evidence="2">Belongs to the two pore domain potassium channel (TC 1.A.1.7) family.</text>
</comment>
<keyword evidence="14" id="KW-1185">Reference proteome</keyword>
<protein>
    <recommendedName>
        <fullName evidence="12">Potassium channel domain-containing protein</fullName>
    </recommendedName>
</protein>
<keyword evidence="9" id="KW-0407">Ion channel</keyword>
<dbReference type="AlphaFoldDB" id="A0AAV2C7D1"/>
<keyword evidence="3" id="KW-0813">Transport</keyword>
<proteinExistence type="inferred from homology"/>
<keyword evidence="5" id="KW-0106">Calcium</keyword>
<feature type="compositionally biased region" description="Basic and acidic residues" evidence="10">
    <location>
        <begin position="1"/>
        <end position="13"/>
    </location>
</feature>
<keyword evidence="4 11" id="KW-0812">Transmembrane</keyword>
<dbReference type="InterPro" id="IPR013099">
    <property type="entry name" value="K_chnl_dom"/>
</dbReference>
<evidence type="ECO:0000256" key="4">
    <source>
        <dbReference type="ARBA" id="ARBA00022692"/>
    </source>
</evidence>
<evidence type="ECO:0000256" key="1">
    <source>
        <dbReference type="ARBA" id="ARBA00004141"/>
    </source>
</evidence>
<keyword evidence="7" id="KW-0406">Ion transport</keyword>
<dbReference type="SUPFAM" id="SSF81324">
    <property type="entry name" value="Voltage-gated potassium channels"/>
    <property type="match status" value="2"/>
</dbReference>
<gene>
    <name evidence="13" type="ORF">LTRI10_LOCUS79</name>
</gene>
<feature type="transmembrane region" description="Helical" evidence="11">
    <location>
        <begin position="71"/>
        <end position="92"/>
    </location>
</feature>
<evidence type="ECO:0000256" key="10">
    <source>
        <dbReference type="SAM" id="MobiDB-lite"/>
    </source>
</evidence>
<dbReference type="Pfam" id="PF07885">
    <property type="entry name" value="Ion_trans_2"/>
    <property type="match status" value="2"/>
</dbReference>
<evidence type="ECO:0000256" key="5">
    <source>
        <dbReference type="ARBA" id="ARBA00022837"/>
    </source>
</evidence>
<reference evidence="13 14" key="1">
    <citation type="submission" date="2024-04" db="EMBL/GenBank/DDBJ databases">
        <authorList>
            <person name="Fracassetti M."/>
        </authorList>
    </citation>
    <scope>NUCLEOTIDE SEQUENCE [LARGE SCALE GENOMIC DNA]</scope>
</reference>
<dbReference type="GO" id="GO:0030322">
    <property type="term" value="P:stabilization of membrane potential"/>
    <property type="evidence" value="ECO:0007669"/>
    <property type="project" value="TreeGrafter"/>
</dbReference>
<organism evidence="13 14">
    <name type="scientific">Linum trigynum</name>
    <dbReference type="NCBI Taxonomy" id="586398"/>
    <lineage>
        <taxon>Eukaryota</taxon>
        <taxon>Viridiplantae</taxon>
        <taxon>Streptophyta</taxon>
        <taxon>Embryophyta</taxon>
        <taxon>Tracheophyta</taxon>
        <taxon>Spermatophyta</taxon>
        <taxon>Magnoliopsida</taxon>
        <taxon>eudicotyledons</taxon>
        <taxon>Gunneridae</taxon>
        <taxon>Pentapetalae</taxon>
        <taxon>rosids</taxon>
        <taxon>fabids</taxon>
        <taxon>Malpighiales</taxon>
        <taxon>Linaceae</taxon>
        <taxon>Linum</taxon>
    </lineage>
</organism>
<evidence type="ECO:0000256" key="3">
    <source>
        <dbReference type="ARBA" id="ARBA00022448"/>
    </source>
</evidence>
<dbReference type="PROSITE" id="PS00018">
    <property type="entry name" value="EF_HAND_1"/>
    <property type="match status" value="2"/>
</dbReference>